<sequence>MRSYPAAAAGLMALMMLMPGQAEAAEAKAVFAGGCFWCVESDFDHVPGVLATISGYIGGSGETATYKQVSAGGTGHYEAVEITYDPAVVSYETLVHTFFRTVDPLDPSGQFCDRGESYRTAIFAAGKKDRAVAEAEKAVAEKTLGKKVATPILPAATFYPAEDYHQDYYLKNPIRYKYYRTRCGRDQRVRAIWGDEARKAIPAG</sequence>
<keyword evidence="1 4" id="KW-0560">Oxidoreductase</keyword>
<dbReference type="Pfam" id="PF01625">
    <property type="entry name" value="PMSR"/>
    <property type="match status" value="1"/>
</dbReference>
<evidence type="ECO:0000256" key="2">
    <source>
        <dbReference type="ARBA" id="ARBA00047806"/>
    </source>
</evidence>
<dbReference type="OrthoDB" id="4174719at2"/>
<feature type="signal peptide" evidence="5">
    <location>
        <begin position="1"/>
        <end position="24"/>
    </location>
</feature>
<organism evidence="7 8">
    <name type="scientific">Methylobrevis pamukkalensis</name>
    <dbReference type="NCBI Taxonomy" id="1439726"/>
    <lineage>
        <taxon>Bacteria</taxon>
        <taxon>Pseudomonadati</taxon>
        <taxon>Pseudomonadota</taxon>
        <taxon>Alphaproteobacteria</taxon>
        <taxon>Hyphomicrobiales</taxon>
        <taxon>Pleomorphomonadaceae</taxon>
        <taxon>Methylobrevis</taxon>
    </lineage>
</organism>
<evidence type="ECO:0000256" key="3">
    <source>
        <dbReference type="ARBA" id="ARBA00048782"/>
    </source>
</evidence>
<protein>
    <recommendedName>
        <fullName evidence="4">Peptide methionine sulfoxide reductase MsrA</fullName>
        <shortName evidence="4">Protein-methionine-S-oxide reductase</shortName>
        <ecNumber evidence="4">1.8.4.11</ecNumber>
    </recommendedName>
    <alternativeName>
        <fullName evidence="4">Peptide-methionine (S)-S-oxide reductase</fullName>
        <shortName evidence="4">Peptide Met(O) reductase</shortName>
    </alternativeName>
</protein>
<proteinExistence type="inferred from homology"/>
<evidence type="ECO:0000256" key="1">
    <source>
        <dbReference type="ARBA" id="ARBA00023002"/>
    </source>
</evidence>
<feature type="domain" description="Peptide methionine sulphoxide reductase MsrA" evidence="6">
    <location>
        <begin position="28"/>
        <end position="177"/>
    </location>
</feature>
<comment type="caution">
    <text evidence="7">The sequence shown here is derived from an EMBL/GenBank/DDBJ whole genome shotgun (WGS) entry which is preliminary data.</text>
</comment>
<dbReference type="InterPro" id="IPR036509">
    <property type="entry name" value="Met_Sox_Rdtase_MsrA_sf"/>
</dbReference>
<dbReference type="PANTHER" id="PTHR43774">
    <property type="entry name" value="PEPTIDE METHIONINE SULFOXIDE REDUCTASE"/>
    <property type="match status" value="1"/>
</dbReference>
<feature type="chain" id="PRO_5009128764" description="Peptide methionine sulfoxide reductase MsrA" evidence="5">
    <location>
        <begin position="25"/>
        <end position="204"/>
    </location>
</feature>
<comment type="function">
    <text evidence="4">Has an important function as a repair enzyme for proteins that have been inactivated by oxidation. Catalyzes the reversible oxidation-reduction of methionine sulfoxide in proteins to methionine.</text>
</comment>
<dbReference type="Gene3D" id="3.30.1060.10">
    <property type="entry name" value="Peptide methionine sulphoxide reductase MsrA"/>
    <property type="match status" value="1"/>
</dbReference>
<dbReference type="GO" id="GO:0033744">
    <property type="term" value="F:L-methionine:thioredoxin-disulfide S-oxidoreductase activity"/>
    <property type="evidence" value="ECO:0007669"/>
    <property type="project" value="RHEA"/>
</dbReference>
<evidence type="ECO:0000256" key="4">
    <source>
        <dbReference type="HAMAP-Rule" id="MF_01401"/>
    </source>
</evidence>
<keyword evidence="8" id="KW-1185">Reference proteome</keyword>
<dbReference type="GO" id="GO:0008113">
    <property type="term" value="F:peptide-methionine (S)-S-oxide reductase activity"/>
    <property type="evidence" value="ECO:0007669"/>
    <property type="project" value="UniProtKB-UniRule"/>
</dbReference>
<dbReference type="InterPro" id="IPR002569">
    <property type="entry name" value="Met_Sox_Rdtase_MsrA_dom"/>
</dbReference>
<evidence type="ECO:0000256" key="5">
    <source>
        <dbReference type="SAM" id="SignalP"/>
    </source>
</evidence>
<comment type="catalytic activity">
    <reaction evidence="2 4">
        <text>L-methionyl-[protein] + [thioredoxin]-disulfide + H2O = L-methionyl-(S)-S-oxide-[protein] + [thioredoxin]-dithiol</text>
        <dbReference type="Rhea" id="RHEA:14217"/>
        <dbReference type="Rhea" id="RHEA-COMP:10698"/>
        <dbReference type="Rhea" id="RHEA-COMP:10700"/>
        <dbReference type="Rhea" id="RHEA-COMP:12313"/>
        <dbReference type="Rhea" id="RHEA-COMP:12315"/>
        <dbReference type="ChEBI" id="CHEBI:15377"/>
        <dbReference type="ChEBI" id="CHEBI:16044"/>
        <dbReference type="ChEBI" id="CHEBI:29950"/>
        <dbReference type="ChEBI" id="CHEBI:44120"/>
        <dbReference type="ChEBI" id="CHEBI:50058"/>
        <dbReference type="EC" id="1.8.4.11"/>
    </reaction>
</comment>
<dbReference type="EC" id="1.8.4.11" evidence="4"/>
<dbReference type="Proteomes" id="UP000094622">
    <property type="component" value="Unassembled WGS sequence"/>
</dbReference>
<evidence type="ECO:0000313" key="7">
    <source>
        <dbReference type="EMBL" id="ODN69014.1"/>
    </source>
</evidence>
<feature type="active site" evidence="4">
    <location>
        <position position="35"/>
    </location>
</feature>
<name>A0A1E3GYB2_9HYPH</name>
<evidence type="ECO:0000259" key="6">
    <source>
        <dbReference type="Pfam" id="PF01625"/>
    </source>
</evidence>
<comment type="catalytic activity">
    <reaction evidence="3 4">
        <text>[thioredoxin]-disulfide + L-methionine + H2O = L-methionine (S)-S-oxide + [thioredoxin]-dithiol</text>
        <dbReference type="Rhea" id="RHEA:19993"/>
        <dbReference type="Rhea" id="RHEA-COMP:10698"/>
        <dbReference type="Rhea" id="RHEA-COMP:10700"/>
        <dbReference type="ChEBI" id="CHEBI:15377"/>
        <dbReference type="ChEBI" id="CHEBI:29950"/>
        <dbReference type="ChEBI" id="CHEBI:50058"/>
        <dbReference type="ChEBI" id="CHEBI:57844"/>
        <dbReference type="ChEBI" id="CHEBI:58772"/>
        <dbReference type="EC" id="1.8.4.11"/>
    </reaction>
</comment>
<dbReference type="RefSeq" id="WP_069307969.1">
    <property type="nucleotide sequence ID" value="NZ_MCRJ01000116.1"/>
</dbReference>
<gene>
    <name evidence="7" type="primary">msrA2</name>
    <name evidence="4" type="synonym">msrA</name>
    <name evidence="7" type="ORF">A6302_03688</name>
</gene>
<dbReference type="PANTHER" id="PTHR43774:SF1">
    <property type="entry name" value="PEPTIDE METHIONINE SULFOXIDE REDUCTASE MSRA 2"/>
    <property type="match status" value="1"/>
</dbReference>
<keyword evidence="5" id="KW-0732">Signal</keyword>
<dbReference type="SUPFAM" id="SSF55068">
    <property type="entry name" value="Peptide methionine sulfoxide reductase"/>
    <property type="match status" value="1"/>
</dbReference>
<dbReference type="AlphaFoldDB" id="A0A1E3GYB2"/>
<dbReference type="NCBIfam" id="TIGR00401">
    <property type="entry name" value="msrA"/>
    <property type="match status" value="1"/>
</dbReference>
<dbReference type="PATRIC" id="fig|1439726.3.peg.3889"/>
<dbReference type="EMBL" id="MCRJ01000116">
    <property type="protein sequence ID" value="ODN69014.1"/>
    <property type="molecule type" value="Genomic_DNA"/>
</dbReference>
<comment type="similarity">
    <text evidence="4">Belongs to the MsrA Met sulfoxide reductase family.</text>
</comment>
<evidence type="ECO:0000313" key="8">
    <source>
        <dbReference type="Proteomes" id="UP000094622"/>
    </source>
</evidence>
<accession>A0A1E3GYB2</accession>
<reference evidence="7 8" key="1">
    <citation type="submission" date="2016-07" db="EMBL/GenBank/DDBJ databases">
        <title>Draft Genome Sequence of Methylobrevis pamukkalensis PK2.</title>
        <authorList>
            <person name="Vasilenko O.V."/>
            <person name="Doronina N.V."/>
            <person name="Shmareva M.N."/>
            <person name="Tarlachkov S.V."/>
            <person name="Mustakhimov I."/>
            <person name="Trotsenko Y.A."/>
        </authorList>
    </citation>
    <scope>NUCLEOTIDE SEQUENCE [LARGE SCALE GENOMIC DNA]</scope>
    <source>
        <strain evidence="7 8">PK2</strain>
    </source>
</reference>
<dbReference type="HAMAP" id="MF_01401">
    <property type="entry name" value="MsrA"/>
    <property type="match status" value="1"/>
</dbReference>